<protein>
    <submittedName>
        <fullName evidence="1">Uncharacterized protein</fullName>
    </submittedName>
</protein>
<proteinExistence type="predicted"/>
<evidence type="ECO:0000313" key="2">
    <source>
        <dbReference type="Proteomes" id="UP000824890"/>
    </source>
</evidence>
<evidence type="ECO:0000313" key="1">
    <source>
        <dbReference type="EMBL" id="KAH0862634.1"/>
    </source>
</evidence>
<reference evidence="1 2" key="1">
    <citation type="submission" date="2021-05" db="EMBL/GenBank/DDBJ databases">
        <title>Genome Assembly of Synthetic Allotetraploid Brassica napus Reveals Homoeologous Exchanges between Subgenomes.</title>
        <authorList>
            <person name="Davis J.T."/>
        </authorList>
    </citation>
    <scope>NUCLEOTIDE SEQUENCE [LARGE SCALE GENOMIC DNA]</scope>
    <source>
        <strain evidence="2">cv. Da-Ae</strain>
        <tissue evidence="1">Seedling</tissue>
    </source>
</reference>
<comment type="caution">
    <text evidence="1">The sequence shown here is derived from an EMBL/GenBank/DDBJ whole genome shotgun (WGS) entry which is preliminary data.</text>
</comment>
<dbReference type="EMBL" id="JAGKQM010000018">
    <property type="protein sequence ID" value="KAH0862634.1"/>
    <property type="molecule type" value="Genomic_DNA"/>
</dbReference>
<name>A0ABQ7Y4G7_BRANA</name>
<dbReference type="Proteomes" id="UP000824890">
    <property type="component" value="Unassembled WGS sequence"/>
</dbReference>
<sequence>MRRSYWIHHHSIVCVNVSKAVRDRRQRTAVTDLHHRLRSIRISRDPWEKQGVSPMNFFHSLMFLLYSYVLTSCERRLTAVHNQLATAINDVRISYVNERRSLVTRATTVGLVVVVHLEMAKRSYWIHHHSIVCVNVSKAVRDRRQQIAVTDLHHRLRSIRISLTRSVKPYSTNFLHSLMFLLYSYVLTSCEGRLAAVHNQPATAINDVNISYVYERRSLVTTATTVSLVVVVHQDMAKSRYWIHHHSIVCVNQSHEGEKTMNWSHRSTPPAPIYTALAVIHGRNKA</sequence>
<feature type="non-terminal residue" evidence="1">
    <location>
        <position position="286"/>
    </location>
</feature>
<organism evidence="1 2">
    <name type="scientific">Brassica napus</name>
    <name type="common">Rape</name>
    <dbReference type="NCBI Taxonomy" id="3708"/>
    <lineage>
        <taxon>Eukaryota</taxon>
        <taxon>Viridiplantae</taxon>
        <taxon>Streptophyta</taxon>
        <taxon>Embryophyta</taxon>
        <taxon>Tracheophyta</taxon>
        <taxon>Spermatophyta</taxon>
        <taxon>Magnoliopsida</taxon>
        <taxon>eudicotyledons</taxon>
        <taxon>Gunneridae</taxon>
        <taxon>Pentapetalae</taxon>
        <taxon>rosids</taxon>
        <taxon>malvids</taxon>
        <taxon>Brassicales</taxon>
        <taxon>Brassicaceae</taxon>
        <taxon>Brassiceae</taxon>
        <taxon>Brassica</taxon>
    </lineage>
</organism>
<keyword evidence="2" id="KW-1185">Reference proteome</keyword>
<accession>A0ABQ7Y4G7</accession>
<gene>
    <name evidence="1" type="ORF">HID58_079845</name>
</gene>